<feature type="binding site" evidence="2">
    <location>
        <position position="363"/>
    </location>
    <ligand>
        <name>Mn(2+)</name>
        <dbReference type="ChEBI" id="CHEBI:29035"/>
        <label>2</label>
    </ligand>
</feature>
<dbReference type="KEGG" id="aco:Amico_0995"/>
<keyword evidence="5" id="KW-1185">Reference proteome</keyword>
<keyword evidence="2" id="KW-0464">Manganese</keyword>
<feature type="binding site" evidence="2">
    <location>
        <position position="138"/>
    </location>
    <ligand>
        <name>Mn(2+)</name>
        <dbReference type="ChEBI" id="CHEBI:29035"/>
        <label>2</label>
    </ligand>
</feature>
<dbReference type="RefSeq" id="WP_013048383.1">
    <property type="nucleotide sequence ID" value="NC_014011.1"/>
</dbReference>
<dbReference type="SUPFAM" id="SSF53187">
    <property type="entry name" value="Zn-dependent exopeptidases"/>
    <property type="match status" value="1"/>
</dbReference>
<dbReference type="eggNOG" id="COG1473">
    <property type="taxonomic scope" value="Bacteria"/>
</dbReference>
<dbReference type="GO" id="GO:0050118">
    <property type="term" value="F:N-acetyldiaminopimelate deacetylase activity"/>
    <property type="evidence" value="ECO:0007669"/>
    <property type="project" value="UniProtKB-ARBA"/>
</dbReference>
<dbReference type="OrthoDB" id="5892at2"/>
<evidence type="ECO:0000313" key="5">
    <source>
        <dbReference type="Proteomes" id="UP000002366"/>
    </source>
</evidence>
<dbReference type="NCBIfam" id="TIGR01891">
    <property type="entry name" value="amidohydrolases"/>
    <property type="match status" value="1"/>
</dbReference>
<dbReference type="AlphaFoldDB" id="D5EEY8"/>
<dbReference type="Proteomes" id="UP000002366">
    <property type="component" value="Chromosome"/>
</dbReference>
<organism evidence="4 5">
    <name type="scientific">Aminobacterium colombiense (strain DSM 12261 / ALA-1)</name>
    <dbReference type="NCBI Taxonomy" id="572547"/>
    <lineage>
        <taxon>Bacteria</taxon>
        <taxon>Thermotogati</taxon>
        <taxon>Synergistota</taxon>
        <taxon>Synergistia</taxon>
        <taxon>Synergistales</taxon>
        <taxon>Aminobacteriaceae</taxon>
        <taxon>Aminobacterium</taxon>
    </lineage>
</organism>
<dbReference type="Gene3D" id="3.40.630.10">
    <property type="entry name" value="Zn peptidases"/>
    <property type="match status" value="1"/>
</dbReference>
<keyword evidence="2" id="KW-0479">Metal-binding</keyword>
<name>D5EEY8_AMICL</name>
<dbReference type="GO" id="GO:0046872">
    <property type="term" value="F:metal ion binding"/>
    <property type="evidence" value="ECO:0007669"/>
    <property type="project" value="UniProtKB-KW"/>
</dbReference>
<dbReference type="EMBL" id="CP001997">
    <property type="protein sequence ID" value="ADE57120.1"/>
    <property type="molecule type" value="Genomic_DNA"/>
</dbReference>
<keyword evidence="1 4" id="KW-0378">Hydrolase</keyword>
<dbReference type="CDD" id="cd03886">
    <property type="entry name" value="M20_Acy1"/>
    <property type="match status" value="1"/>
</dbReference>
<sequence>MKLLDHKIAAIKDELVTIRKDLHSYPELGFQEFRTAAKVANYMEKLGFEVKTGIGETGVIGLLRGKNDGFTIGLRACLDALAIEEQSGVEYSSKNRGIMHACGHDGNMAIVLGAAKILSQYKDKLNGNVKFIFQPAEEDTGGAAEIIKAGGLKSPDVDAIVTLHNWPGLKQGVMAVKSGPVMASSDIFQLKIIGTPGHGAWPHLAVDPIVVASDVISQLQHIISREIDPLETAAITIGKISGGTAVNIIPEAVTLDGTVRAFDPKVRDFIQIRIEEIVKGITQAARAAFEITYDRIMPPVNNDACLTAQVYEILKKALEPDMVTDNFTPVMGCEEFALFQEQIPGLFLYIGNDMEGYDMIPIHAPNYVFNDEILVIGVKALCEIVFGFNKISE</sequence>
<feature type="binding site" evidence="2">
    <location>
        <position position="164"/>
    </location>
    <ligand>
        <name>Mn(2+)</name>
        <dbReference type="ChEBI" id="CHEBI:29035"/>
        <label>2</label>
    </ligand>
</feature>
<gene>
    <name evidence="4" type="ordered locus">Amico_0995</name>
</gene>
<evidence type="ECO:0000256" key="1">
    <source>
        <dbReference type="ARBA" id="ARBA00022801"/>
    </source>
</evidence>
<dbReference type="HOGENOM" id="CLU_023257_0_1_0"/>
<dbReference type="InterPro" id="IPR017439">
    <property type="entry name" value="Amidohydrolase"/>
</dbReference>
<dbReference type="FunFam" id="3.30.70.360:FF:000001">
    <property type="entry name" value="N-acetyldiaminopimelate deacetylase"/>
    <property type="match status" value="1"/>
</dbReference>
<proteinExistence type="predicted"/>
<feature type="binding site" evidence="2">
    <location>
        <position position="104"/>
    </location>
    <ligand>
        <name>Mn(2+)</name>
        <dbReference type="ChEBI" id="CHEBI:29035"/>
        <label>2</label>
    </ligand>
</feature>
<evidence type="ECO:0000256" key="2">
    <source>
        <dbReference type="PIRSR" id="PIRSR005962-1"/>
    </source>
</evidence>
<dbReference type="PANTHER" id="PTHR11014:SF63">
    <property type="entry name" value="METALLOPEPTIDASE, PUTATIVE (AFU_ORTHOLOGUE AFUA_6G09600)-RELATED"/>
    <property type="match status" value="1"/>
</dbReference>
<dbReference type="Pfam" id="PF07687">
    <property type="entry name" value="M20_dimer"/>
    <property type="match status" value="1"/>
</dbReference>
<dbReference type="GO" id="GO:0019877">
    <property type="term" value="P:diaminopimelate biosynthetic process"/>
    <property type="evidence" value="ECO:0007669"/>
    <property type="project" value="UniProtKB-ARBA"/>
</dbReference>
<comment type="cofactor">
    <cofactor evidence="2">
        <name>Mn(2+)</name>
        <dbReference type="ChEBI" id="CHEBI:29035"/>
    </cofactor>
    <text evidence="2">The Mn(2+) ion enhances activity.</text>
</comment>
<dbReference type="PIRSF" id="PIRSF005962">
    <property type="entry name" value="Pept_M20D_amidohydro"/>
    <property type="match status" value="1"/>
</dbReference>
<feature type="binding site" evidence="2">
    <location>
        <position position="102"/>
    </location>
    <ligand>
        <name>Mn(2+)</name>
        <dbReference type="ChEBI" id="CHEBI:29035"/>
        <label>2</label>
    </ligand>
</feature>
<dbReference type="InterPro" id="IPR011650">
    <property type="entry name" value="Peptidase_M20_dimer"/>
</dbReference>
<protein>
    <submittedName>
        <fullName evidence="4">Amidohydrolase</fullName>
        <ecNumber evidence="4">3.5.1.32</ecNumber>
    </submittedName>
</protein>
<dbReference type="SUPFAM" id="SSF55031">
    <property type="entry name" value="Bacterial exopeptidase dimerisation domain"/>
    <property type="match status" value="1"/>
</dbReference>
<dbReference type="GO" id="GO:0047980">
    <property type="term" value="F:hippurate hydrolase activity"/>
    <property type="evidence" value="ECO:0007669"/>
    <property type="project" value="UniProtKB-EC"/>
</dbReference>
<dbReference type="InterPro" id="IPR036264">
    <property type="entry name" value="Bact_exopeptidase_dim_dom"/>
</dbReference>
<feature type="domain" description="Peptidase M20 dimerisation" evidence="3">
    <location>
        <begin position="188"/>
        <end position="279"/>
    </location>
</feature>
<reference evidence="4 5" key="1">
    <citation type="journal article" date="2010" name="Stand. Genomic Sci.">
        <title>Complete genome sequence of Aminobacterium colombiense type strain (ALA-1).</title>
        <authorList>
            <person name="Chertkov O."/>
            <person name="Sikorski J."/>
            <person name="Brambilla E."/>
            <person name="Lapidus A."/>
            <person name="Copeland A."/>
            <person name="Glavina Del Rio T."/>
            <person name="Nolan M."/>
            <person name="Lucas S."/>
            <person name="Tice H."/>
            <person name="Cheng J.F."/>
            <person name="Han C."/>
            <person name="Detter J.C."/>
            <person name="Bruce D."/>
            <person name="Tapia R."/>
            <person name="Goodwin L."/>
            <person name="Pitluck S."/>
            <person name="Liolios K."/>
            <person name="Ivanova N."/>
            <person name="Mavromatis K."/>
            <person name="Ovchinnikova G."/>
            <person name="Pati A."/>
            <person name="Chen A."/>
            <person name="Palaniappan K."/>
            <person name="Land M."/>
            <person name="Hauser L."/>
            <person name="Chang Y.J."/>
            <person name="Jeffries C.D."/>
            <person name="Spring S."/>
            <person name="Rohde M."/>
            <person name="Goker M."/>
            <person name="Bristow J."/>
            <person name="Eisen J.A."/>
            <person name="Markowitz V."/>
            <person name="Hugenholtz P."/>
            <person name="Kyrpides N.C."/>
            <person name="Klenk H.P."/>
        </authorList>
    </citation>
    <scope>NUCLEOTIDE SEQUENCE [LARGE SCALE GENOMIC DNA]</scope>
    <source>
        <strain evidence="5">DSM 12261 / ALA-1</strain>
    </source>
</reference>
<dbReference type="Gene3D" id="3.30.70.360">
    <property type="match status" value="1"/>
</dbReference>
<accession>D5EEY8</accession>
<evidence type="ECO:0000259" key="3">
    <source>
        <dbReference type="Pfam" id="PF07687"/>
    </source>
</evidence>
<dbReference type="InterPro" id="IPR002933">
    <property type="entry name" value="Peptidase_M20"/>
</dbReference>
<dbReference type="EC" id="3.5.1.32" evidence="4"/>
<evidence type="ECO:0000313" key="4">
    <source>
        <dbReference type="EMBL" id="ADE57120.1"/>
    </source>
</evidence>
<dbReference type="Pfam" id="PF01546">
    <property type="entry name" value="Peptidase_M20"/>
    <property type="match status" value="1"/>
</dbReference>
<dbReference type="STRING" id="572547.Amico_0995"/>
<dbReference type="PANTHER" id="PTHR11014">
    <property type="entry name" value="PEPTIDASE M20 FAMILY MEMBER"/>
    <property type="match status" value="1"/>
</dbReference>